<evidence type="ECO:0000256" key="5">
    <source>
        <dbReference type="ARBA" id="ARBA00022989"/>
    </source>
</evidence>
<keyword evidence="8" id="KW-1003">Cell membrane</keyword>
<comment type="subcellular location">
    <subcellularLocation>
        <location evidence="8">Cell membrane</location>
        <topology evidence="8">Single-pass membrane protein</topology>
    </subcellularLocation>
    <subcellularLocation>
        <location evidence="1">Membrane</location>
    </subcellularLocation>
</comment>
<evidence type="ECO:0000313" key="9">
    <source>
        <dbReference type="EMBL" id="CCI81174.1"/>
    </source>
</evidence>
<dbReference type="AlphaFoldDB" id="I7L966"/>
<reference evidence="9 10" key="1">
    <citation type="submission" date="2012-06" db="EMBL/GenBank/DDBJ databases">
        <title>Draft Genome Sequence of Lactobacillus hominis Strain CRBIP 24.179T, isolated from human intestine.</title>
        <authorList>
            <person name="Cousin S."/>
            <person name="Ma L."/>
            <person name="Bizet C."/>
            <person name="Loux V."/>
            <person name="Bouchier C."/>
            <person name="Clermont D."/>
            <person name="Creno S."/>
        </authorList>
    </citation>
    <scope>NUCLEOTIDE SEQUENCE [LARGE SCALE GENOMIC DNA]</scope>
    <source>
        <strain evidence="10">CRBIP 24.179T</strain>
    </source>
</reference>
<dbReference type="GO" id="GO:0043952">
    <property type="term" value="P:protein transport by the Sec complex"/>
    <property type="evidence" value="ECO:0007669"/>
    <property type="project" value="UniProtKB-UniRule"/>
</dbReference>
<keyword evidence="4 8" id="KW-0653">Protein transport</keyword>
<protein>
    <recommendedName>
        <fullName evidence="8">Protein translocase subunit SecE</fullName>
    </recommendedName>
</protein>
<comment type="caution">
    <text evidence="9">The sequence shown here is derived from an EMBL/GenBank/DDBJ whole genome shotgun (WGS) entry which is preliminary data.</text>
</comment>
<dbReference type="InterPro" id="IPR038379">
    <property type="entry name" value="SecE_sf"/>
</dbReference>
<dbReference type="GeneID" id="82846450"/>
<gene>
    <name evidence="8" type="primary">secE</name>
    <name evidence="9" type="ORF">BN55_06340</name>
</gene>
<dbReference type="STRING" id="1423758.FC41_GL001391"/>
<evidence type="ECO:0000256" key="8">
    <source>
        <dbReference type="HAMAP-Rule" id="MF_00422"/>
    </source>
</evidence>
<comment type="similarity">
    <text evidence="8">Belongs to the SecE/SEC61-gamma family.</text>
</comment>
<keyword evidence="2 8" id="KW-0813">Transport</keyword>
<evidence type="ECO:0000256" key="3">
    <source>
        <dbReference type="ARBA" id="ARBA00022692"/>
    </source>
</evidence>
<accession>I7L966</accession>
<keyword evidence="5 8" id="KW-1133">Transmembrane helix</keyword>
<dbReference type="Gene3D" id="1.20.5.1030">
    <property type="entry name" value="Preprotein translocase secy subunit"/>
    <property type="match status" value="1"/>
</dbReference>
<keyword evidence="10" id="KW-1185">Reference proteome</keyword>
<evidence type="ECO:0000256" key="1">
    <source>
        <dbReference type="ARBA" id="ARBA00004370"/>
    </source>
</evidence>
<sequence length="56" mass="6488">MIKFFKSVNETMAKVSWPSWKQNRRDTGVVITSSILFAAYLGLLDLLFSYLVQLFL</sequence>
<proteinExistence type="inferred from homology"/>
<name>I7L966_9LACO</name>
<dbReference type="NCBIfam" id="TIGR00964">
    <property type="entry name" value="secE_bact"/>
    <property type="match status" value="1"/>
</dbReference>
<keyword evidence="3 8" id="KW-0812">Transmembrane</keyword>
<evidence type="ECO:0000256" key="4">
    <source>
        <dbReference type="ARBA" id="ARBA00022927"/>
    </source>
</evidence>
<feature type="transmembrane region" description="Helical" evidence="8">
    <location>
        <begin position="29"/>
        <end position="52"/>
    </location>
</feature>
<dbReference type="PATRIC" id="fig|1423758.3.peg.1407"/>
<dbReference type="GO" id="GO:0006605">
    <property type="term" value="P:protein targeting"/>
    <property type="evidence" value="ECO:0007669"/>
    <property type="project" value="UniProtKB-UniRule"/>
</dbReference>
<dbReference type="InterPro" id="IPR001901">
    <property type="entry name" value="Translocase_SecE/Sec61-g"/>
</dbReference>
<organism evidence="9 10">
    <name type="scientific">Lactobacillus hominis DSM 23910 = CRBIP 24.179</name>
    <dbReference type="NCBI Taxonomy" id="1423758"/>
    <lineage>
        <taxon>Bacteria</taxon>
        <taxon>Bacillati</taxon>
        <taxon>Bacillota</taxon>
        <taxon>Bacilli</taxon>
        <taxon>Lactobacillales</taxon>
        <taxon>Lactobacillaceae</taxon>
        <taxon>Lactobacillus</taxon>
    </lineage>
</organism>
<evidence type="ECO:0000256" key="2">
    <source>
        <dbReference type="ARBA" id="ARBA00022448"/>
    </source>
</evidence>
<dbReference type="RefSeq" id="WP_008469826.1">
    <property type="nucleotide sequence ID" value="NZ_AYZP01000003.1"/>
</dbReference>
<dbReference type="GO" id="GO:0008320">
    <property type="term" value="F:protein transmembrane transporter activity"/>
    <property type="evidence" value="ECO:0007669"/>
    <property type="project" value="UniProtKB-UniRule"/>
</dbReference>
<dbReference type="GO" id="GO:0005886">
    <property type="term" value="C:plasma membrane"/>
    <property type="evidence" value="ECO:0007669"/>
    <property type="project" value="UniProtKB-SubCell"/>
</dbReference>
<dbReference type="Proteomes" id="UP000009320">
    <property type="component" value="Unassembled WGS sequence"/>
</dbReference>
<dbReference type="GO" id="GO:0009306">
    <property type="term" value="P:protein secretion"/>
    <property type="evidence" value="ECO:0007669"/>
    <property type="project" value="UniProtKB-UniRule"/>
</dbReference>
<keyword evidence="7 8" id="KW-0472">Membrane</keyword>
<dbReference type="EMBL" id="CAKE01000002">
    <property type="protein sequence ID" value="CCI81174.1"/>
    <property type="molecule type" value="Genomic_DNA"/>
</dbReference>
<evidence type="ECO:0000256" key="7">
    <source>
        <dbReference type="ARBA" id="ARBA00023136"/>
    </source>
</evidence>
<dbReference type="GO" id="GO:0065002">
    <property type="term" value="P:intracellular protein transmembrane transport"/>
    <property type="evidence" value="ECO:0007669"/>
    <property type="project" value="UniProtKB-UniRule"/>
</dbReference>
<evidence type="ECO:0000256" key="6">
    <source>
        <dbReference type="ARBA" id="ARBA00023010"/>
    </source>
</evidence>
<dbReference type="HAMAP" id="MF_00422">
    <property type="entry name" value="SecE"/>
    <property type="match status" value="1"/>
</dbReference>
<dbReference type="OrthoDB" id="9813233at2"/>
<dbReference type="Pfam" id="PF00584">
    <property type="entry name" value="SecE"/>
    <property type="match status" value="1"/>
</dbReference>
<comment type="function">
    <text evidence="8">Essential subunit of the Sec protein translocation channel SecYEG. Clamps together the 2 halves of SecY. May contact the channel plug during translocation.</text>
</comment>
<keyword evidence="6 8" id="KW-0811">Translocation</keyword>
<comment type="subunit">
    <text evidence="8">Component of the Sec protein translocase complex. Heterotrimer consisting of SecY, SecE and SecG subunits. The heterotrimers can form oligomers, although 1 heterotrimer is thought to be able to translocate proteins. Interacts with the ribosome. Interacts with SecDF, and other proteins may be involved. Interacts with SecA.</text>
</comment>
<evidence type="ECO:0000313" key="10">
    <source>
        <dbReference type="Proteomes" id="UP000009320"/>
    </source>
</evidence>
<dbReference type="InterPro" id="IPR005807">
    <property type="entry name" value="SecE_bac"/>
</dbReference>